<dbReference type="SUPFAM" id="SSF46689">
    <property type="entry name" value="Homeodomain-like"/>
    <property type="match status" value="2"/>
</dbReference>
<dbReference type="Gene3D" id="2.60.120.280">
    <property type="entry name" value="Regulatory protein AraC"/>
    <property type="match status" value="1"/>
</dbReference>
<accession>A0A3Q8X631</accession>
<dbReference type="CDD" id="cd06986">
    <property type="entry name" value="cupin_MmsR-like_N"/>
    <property type="match status" value="1"/>
</dbReference>
<dbReference type="RefSeq" id="WP_126017061.1">
    <property type="nucleotide sequence ID" value="NZ_CP034437.1"/>
</dbReference>
<keyword evidence="1" id="KW-0805">Transcription regulation</keyword>
<keyword evidence="6" id="KW-1185">Reference proteome</keyword>
<dbReference type="KEGG" id="palb:EJC50_18005"/>
<evidence type="ECO:0000313" key="6">
    <source>
        <dbReference type="Proteomes" id="UP000272528"/>
    </source>
</evidence>
<protein>
    <submittedName>
        <fullName evidence="5">AraC family transcriptional regulator</fullName>
    </submittedName>
</protein>
<dbReference type="PROSITE" id="PS01124">
    <property type="entry name" value="HTH_ARAC_FAMILY_2"/>
    <property type="match status" value="1"/>
</dbReference>
<dbReference type="InterPro" id="IPR018060">
    <property type="entry name" value="HTH_AraC"/>
</dbReference>
<sequence length="293" mass="33541">METTPDGWSVNGLLSNHYNRAPFRDESDLYLSYWGKENCSPGHAVGPGIRDFYKIHFIHKGQGQVKVRGQTFVLTAGQAFIIYPKVVTSYEADQENPWTYSWIAFYGAWVPNILAKTHLTPDSPVFPMDKKVMPGLYESLSITLNEFPNPELRIMSIMYGFMSLLTEICPISLESGSLHKKQDSYIHQSLEFVHSHYAESISVQQLAGHLGLDRKYLSSLFKESVGVSPQQYLLRYRMEKACELLISGRYLVGEVARSVGYQDALVFSKMFKKEKGYSPKQWIESFHNRDIRT</sequence>
<feature type="domain" description="HTH araC/xylS-type" evidence="4">
    <location>
        <begin position="187"/>
        <end position="285"/>
    </location>
</feature>
<dbReference type="Pfam" id="PF02311">
    <property type="entry name" value="AraC_binding"/>
    <property type="match status" value="1"/>
</dbReference>
<evidence type="ECO:0000259" key="4">
    <source>
        <dbReference type="PROSITE" id="PS01124"/>
    </source>
</evidence>
<dbReference type="Pfam" id="PF12833">
    <property type="entry name" value="HTH_18"/>
    <property type="match status" value="1"/>
</dbReference>
<dbReference type="GO" id="GO:0003700">
    <property type="term" value="F:DNA-binding transcription factor activity"/>
    <property type="evidence" value="ECO:0007669"/>
    <property type="project" value="InterPro"/>
</dbReference>
<dbReference type="PANTHER" id="PTHR43280:SF30">
    <property type="entry name" value="MMSAB OPERON REGULATORY PROTEIN"/>
    <property type="match status" value="1"/>
</dbReference>
<name>A0A3Q8X631_9BACL</name>
<dbReference type="InterPro" id="IPR009057">
    <property type="entry name" value="Homeodomain-like_sf"/>
</dbReference>
<dbReference type="InterPro" id="IPR003313">
    <property type="entry name" value="AraC-bd"/>
</dbReference>
<evidence type="ECO:0000256" key="1">
    <source>
        <dbReference type="ARBA" id="ARBA00023015"/>
    </source>
</evidence>
<keyword evidence="2" id="KW-0238">DNA-binding</keyword>
<dbReference type="EMBL" id="CP034437">
    <property type="protein sequence ID" value="AZN41354.1"/>
    <property type="molecule type" value="Genomic_DNA"/>
</dbReference>
<dbReference type="PROSITE" id="PS00041">
    <property type="entry name" value="HTH_ARAC_FAMILY_1"/>
    <property type="match status" value="1"/>
</dbReference>
<keyword evidence="3" id="KW-0804">Transcription</keyword>
<dbReference type="Gene3D" id="1.10.10.60">
    <property type="entry name" value="Homeodomain-like"/>
    <property type="match status" value="2"/>
</dbReference>
<evidence type="ECO:0000256" key="2">
    <source>
        <dbReference type="ARBA" id="ARBA00023125"/>
    </source>
</evidence>
<dbReference type="Proteomes" id="UP000272528">
    <property type="component" value="Chromosome"/>
</dbReference>
<dbReference type="OrthoDB" id="9813413at2"/>
<dbReference type="SUPFAM" id="SSF51215">
    <property type="entry name" value="Regulatory protein AraC"/>
    <property type="match status" value="1"/>
</dbReference>
<dbReference type="InterPro" id="IPR018062">
    <property type="entry name" value="HTH_AraC-typ_CS"/>
</dbReference>
<reference evidence="6" key="1">
    <citation type="submission" date="2018-12" db="EMBL/GenBank/DDBJ databases">
        <title>Genome sequence of Peanibacillus sp.</title>
        <authorList>
            <person name="Subramani G."/>
            <person name="Srinivasan S."/>
            <person name="Kim M.K."/>
        </authorList>
    </citation>
    <scope>NUCLEOTIDE SEQUENCE [LARGE SCALE GENOMIC DNA]</scope>
    <source>
        <strain evidence="6">18JY67-1</strain>
    </source>
</reference>
<proteinExistence type="predicted"/>
<dbReference type="PANTHER" id="PTHR43280">
    <property type="entry name" value="ARAC-FAMILY TRANSCRIPTIONAL REGULATOR"/>
    <property type="match status" value="1"/>
</dbReference>
<evidence type="ECO:0000313" key="5">
    <source>
        <dbReference type="EMBL" id="AZN41354.1"/>
    </source>
</evidence>
<evidence type="ECO:0000256" key="3">
    <source>
        <dbReference type="ARBA" id="ARBA00023163"/>
    </source>
</evidence>
<dbReference type="GO" id="GO:0043565">
    <property type="term" value="F:sequence-specific DNA binding"/>
    <property type="evidence" value="ECO:0007669"/>
    <property type="project" value="InterPro"/>
</dbReference>
<dbReference type="AlphaFoldDB" id="A0A3Q8X631"/>
<organism evidence="5 6">
    <name type="scientific">Paenibacillus albus</name>
    <dbReference type="NCBI Taxonomy" id="2495582"/>
    <lineage>
        <taxon>Bacteria</taxon>
        <taxon>Bacillati</taxon>
        <taxon>Bacillota</taxon>
        <taxon>Bacilli</taxon>
        <taxon>Bacillales</taxon>
        <taxon>Paenibacillaceae</taxon>
        <taxon>Paenibacillus</taxon>
    </lineage>
</organism>
<dbReference type="InterPro" id="IPR037923">
    <property type="entry name" value="HTH-like"/>
</dbReference>
<gene>
    <name evidence="5" type="ORF">EJC50_18005</name>
</gene>
<dbReference type="SMART" id="SM00342">
    <property type="entry name" value="HTH_ARAC"/>
    <property type="match status" value="1"/>
</dbReference>